<evidence type="ECO:0000259" key="5">
    <source>
        <dbReference type="PROSITE" id="PS51387"/>
    </source>
</evidence>
<feature type="domain" description="FAD-binding PCMH-type" evidence="5">
    <location>
        <begin position="1"/>
        <end position="177"/>
    </location>
</feature>
<dbReference type="Gene3D" id="3.30.43.10">
    <property type="entry name" value="Uridine Diphospho-n-acetylenolpyruvylglucosamine Reductase, domain 2"/>
    <property type="match status" value="1"/>
</dbReference>
<dbReference type="InterPro" id="IPR051312">
    <property type="entry name" value="Diverse_Substr_Oxidored"/>
</dbReference>
<dbReference type="SMART" id="SM01092">
    <property type="entry name" value="CO_deh_flav_C"/>
    <property type="match status" value="1"/>
</dbReference>
<dbReference type="Pfam" id="PF00941">
    <property type="entry name" value="FAD_binding_5"/>
    <property type="match status" value="1"/>
</dbReference>
<comment type="caution">
    <text evidence="6">The sequence shown here is derived from an EMBL/GenBank/DDBJ whole genome shotgun (WGS) entry which is preliminary data.</text>
</comment>
<evidence type="ECO:0000313" key="6">
    <source>
        <dbReference type="EMBL" id="OFJ53226.1"/>
    </source>
</evidence>
<dbReference type="AlphaFoldDB" id="A0A1E8Q451"/>
<dbReference type="OrthoDB" id="9793944at2"/>
<keyword evidence="7" id="KW-1185">Reference proteome</keyword>
<dbReference type="PANTHER" id="PTHR42659:SF2">
    <property type="entry name" value="XANTHINE DEHYDROGENASE SUBUNIT C-RELATED"/>
    <property type="match status" value="1"/>
</dbReference>
<dbReference type="Proteomes" id="UP000178953">
    <property type="component" value="Unassembled WGS sequence"/>
</dbReference>
<dbReference type="RefSeq" id="WP_070353664.1">
    <property type="nucleotide sequence ID" value="NZ_CP043474.1"/>
</dbReference>
<evidence type="ECO:0000256" key="2">
    <source>
        <dbReference type="ARBA" id="ARBA00022827"/>
    </source>
</evidence>
<keyword evidence="3" id="KW-0560">Oxidoreductase</keyword>
<dbReference type="Gene3D" id="3.30.390.50">
    <property type="entry name" value="CO dehydrogenase flavoprotein, C-terminal domain"/>
    <property type="match status" value="1"/>
</dbReference>
<evidence type="ECO:0000256" key="4">
    <source>
        <dbReference type="SAM" id="MobiDB-lite"/>
    </source>
</evidence>
<dbReference type="InterPro" id="IPR016169">
    <property type="entry name" value="FAD-bd_PCMH_sub2"/>
</dbReference>
<evidence type="ECO:0000256" key="3">
    <source>
        <dbReference type="ARBA" id="ARBA00023002"/>
    </source>
</evidence>
<dbReference type="SUPFAM" id="SSF56176">
    <property type="entry name" value="FAD-binding/transporter-associated domain-like"/>
    <property type="match status" value="1"/>
</dbReference>
<dbReference type="Pfam" id="PF03450">
    <property type="entry name" value="CO_deh_flav_C"/>
    <property type="match status" value="1"/>
</dbReference>
<keyword evidence="1" id="KW-0285">Flavoprotein</keyword>
<dbReference type="InterPro" id="IPR016166">
    <property type="entry name" value="FAD-bd_PCMH"/>
</dbReference>
<dbReference type="PANTHER" id="PTHR42659">
    <property type="entry name" value="XANTHINE DEHYDROGENASE SUBUNIT C-RELATED"/>
    <property type="match status" value="1"/>
</dbReference>
<evidence type="ECO:0000313" key="7">
    <source>
        <dbReference type="Proteomes" id="UP000178953"/>
    </source>
</evidence>
<dbReference type="Gene3D" id="3.30.465.10">
    <property type="match status" value="1"/>
</dbReference>
<dbReference type="InterPro" id="IPR016167">
    <property type="entry name" value="FAD-bd_PCMH_sub1"/>
</dbReference>
<dbReference type="InterPro" id="IPR036318">
    <property type="entry name" value="FAD-bd_PCMH-like_sf"/>
</dbReference>
<dbReference type="InterPro" id="IPR036683">
    <property type="entry name" value="CO_DH_flav_C_dom_sf"/>
</dbReference>
<feature type="region of interest" description="Disordered" evidence="4">
    <location>
        <begin position="286"/>
        <end position="307"/>
    </location>
</feature>
<proteinExistence type="predicted"/>
<dbReference type="InterPro" id="IPR002346">
    <property type="entry name" value="Mopterin_DH_FAD-bd"/>
</dbReference>
<accession>A0A1E8Q451</accession>
<dbReference type="GO" id="GO:0016491">
    <property type="term" value="F:oxidoreductase activity"/>
    <property type="evidence" value="ECO:0007669"/>
    <property type="project" value="UniProtKB-KW"/>
</dbReference>
<dbReference type="PROSITE" id="PS51387">
    <property type="entry name" value="FAD_PCMH"/>
    <property type="match status" value="1"/>
</dbReference>
<keyword evidence="2" id="KW-0274">FAD</keyword>
<organism evidence="6 7">
    <name type="scientific">Mycolicibacterium grossiae</name>
    <dbReference type="NCBI Taxonomy" id="1552759"/>
    <lineage>
        <taxon>Bacteria</taxon>
        <taxon>Bacillati</taxon>
        <taxon>Actinomycetota</taxon>
        <taxon>Actinomycetes</taxon>
        <taxon>Mycobacteriales</taxon>
        <taxon>Mycobacteriaceae</taxon>
        <taxon>Mycolicibacterium</taxon>
    </lineage>
</organism>
<name>A0A1E8Q451_9MYCO</name>
<dbReference type="InterPro" id="IPR005107">
    <property type="entry name" value="CO_DH_flav_C"/>
</dbReference>
<dbReference type="SUPFAM" id="SSF55447">
    <property type="entry name" value="CO dehydrogenase flavoprotein C-terminal domain-like"/>
    <property type="match status" value="1"/>
</dbReference>
<reference evidence="6 7" key="1">
    <citation type="submission" date="2016-09" db="EMBL/GenBank/DDBJ databases">
        <title>genome sequence of Mycobacterium sp. 739 SCH.</title>
        <authorList>
            <person name="Greninger A.L."/>
            <person name="Qin X."/>
            <person name="Jerome K."/>
            <person name="Vora S."/>
            <person name="Quinn K."/>
        </authorList>
    </citation>
    <scope>NUCLEOTIDE SEQUENCE [LARGE SCALE GENOMIC DNA]</scope>
    <source>
        <strain evidence="6 7">SCH</strain>
    </source>
</reference>
<gene>
    <name evidence="6" type="ORF">BEL07_13755</name>
</gene>
<protein>
    <submittedName>
        <fullName evidence="6">Carbon monoxide dehydrogenase</fullName>
    </submittedName>
</protein>
<evidence type="ECO:0000256" key="1">
    <source>
        <dbReference type="ARBA" id="ARBA00022630"/>
    </source>
</evidence>
<dbReference type="GO" id="GO:0071949">
    <property type="term" value="F:FAD binding"/>
    <property type="evidence" value="ECO:0007669"/>
    <property type="project" value="InterPro"/>
</dbReference>
<dbReference type="EMBL" id="MCHX01000028">
    <property type="protein sequence ID" value="OFJ53226.1"/>
    <property type="molecule type" value="Genomic_DNA"/>
</dbReference>
<sequence>MKAAPFAYHRPDSVEEAVGLLAEYGDEAKILAGGQSLVPMLAMRLTHFDNLVDVSRVTELCGIDLVDDDVVIGAATPHALVGMDDEVAESVPLLTLATPHIGHFQIRTRGTLGGAVAHADPAAEYAAAALALDATIEATSRRGDRQIPAGEFFTGLWENALEPDEMLRAVRFPVWPGRTGYAVREFARRHGDFAIAGATVAVALDDDDRVTRCGIGLLGLGSTPLRATAAEDAVTGRGLAELSAEDIGALAMSGLTDVPSDLQGSASYRTRVGAAMVARAWNEATGQAGTDRPGVLTGTAKTEASHA</sequence>